<dbReference type="AlphaFoldDB" id="A0A7I8E127"/>
<name>A0A7I8E127_9FIRM</name>
<reference evidence="2" key="1">
    <citation type="submission" date="2020-09" db="EMBL/GenBank/DDBJ databases">
        <title>Complete genome sequencing of Faecalibacillus intestinalis strain 14EGH31.</title>
        <authorList>
            <person name="Sakamoto M."/>
            <person name="Murakami T."/>
            <person name="Mori H."/>
        </authorList>
    </citation>
    <scope>NUCLEOTIDE SEQUENCE [LARGE SCALE GENOMIC DNA]</scope>
    <source>
        <strain evidence="2">14EGH31</strain>
    </source>
</reference>
<sequence>MKRNNIIMALTLTSLALLFSETECGCHVMETIKEKM</sequence>
<proteinExistence type="predicted"/>
<protein>
    <submittedName>
        <fullName evidence="1">Uncharacterized protein</fullName>
    </submittedName>
</protein>
<dbReference type="KEGG" id="fit:Fi14EGH31_11920"/>
<dbReference type="EMBL" id="AP024085">
    <property type="protein sequence ID" value="BCL57480.1"/>
    <property type="molecule type" value="Genomic_DNA"/>
</dbReference>
<evidence type="ECO:0000313" key="2">
    <source>
        <dbReference type="Proteomes" id="UP000593842"/>
    </source>
</evidence>
<dbReference type="Proteomes" id="UP000593842">
    <property type="component" value="Chromosome"/>
</dbReference>
<gene>
    <name evidence="1" type="ORF">Fi14EGH31_11920</name>
</gene>
<accession>A0A7I8E127</accession>
<evidence type="ECO:0000313" key="1">
    <source>
        <dbReference type="EMBL" id="BCL57480.1"/>
    </source>
</evidence>
<organism evidence="1 2">
    <name type="scientific">Faecalibacillus intestinalis</name>
    <dbReference type="NCBI Taxonomy" id="1982626"/>
    <lineage>
        <taxon>Bacteria</taxon>
        <taxon>Bacillati</taxon>
        <taxon>Bacillota</taxon>
        <taxon>Erysipelotrichia</taxon>
        <taxon>Erysipelotrichales</taxon>
        <taxon>Coprobacillaceae</taxon>
        <taxon>Faecalibacillus</taxon>
    </lineage>
</organism>